<dbReference type="Gene3D" id="3.30.300.20">
    <property type="match status" value="1"/>
</dbReference>
<dbReference type="InterPro" id="IPR020053">
    <property type="entry name" value="Ribosome-bd_factorA_CS"/>
</dbReference>
<dbReference type="InterPro" id="IPR000238">
    <property type="entry name" value="RbfA"/>
</dbReference>
<evidence type="ECO:0000313" key="4">
    <source>
        <dbReference type="Proteomes" id="UP000004416"/>
    </source>
</evidence>
<dbReference type="GO" id="GO:0043024">
    <property type="term" value="F:ribosomal small subunit binding"/>
    <property type="evidence" value="ECO:0007669"/>
    <property type="project" value="TreeGrafter"/>
</dbReference>
<dbReference type="GO" id="GO:0030490">
    <property type="term" value="P:maturation of SSU-rRNA"/>
    <property type="evidence" value="ECO:0007669"/>
    <property type="project" value="UniProtKB-UniRule"/>
</dbReference>
<dbReference type="HOGENOM" id="CLU_089475_6_3_9"/>
<dbReference type="PROSITE" id="PS01319">
    <property type="entry name" value="RBFA"/>
    <property type="match status" value="1"/>
</dbReference>
<dbReference type="HAMAP" id="MF_00003">
    <property type="entry name" value="RbfA"/>
    <property type="match status" value="1"/>
</dbReference>
<organism evidence="3 4">
    <name type="scientific">Desulfitobacterium hafniense DP7</name>
    <dbReference type="NCBI Taxonomy" id="537010"/>
    <lineage>
        <taxon>Bacteria</taxon>
        <taxon>Bacillati</taxon>
        <taxon>Bacillota</taxon>
        <taxon>Clostridia</taxon>
        <taxon>Eubacteriales</taxon>
        <taxon>Desulfitobacteriaceae</taxon>
        <taxon>Desulfitobacterium</taxon>
    </lineage>
</organism>
<keyword evidence="1 2" id="KW-0690">Ribosome biogenesis</keyword>
<evidence type="ECO:0000256" key="2">
    <source>
        <dbReference type="HAMAP-Rule" id="MF_00003"/>
    </source>
</evidence>
<protein>
    <recommendedName>
        <fullName evidence="2">Ribosome-binding factor A</fullName>
    </recommendedName>
</protein>
<evidence type="ECO:0000256" key="1">
    <source>
        <dbReference type="ARBA" id="ARBA00022517"/>
    </source>
</evidence>
<comment type="caution">
    <text evidence="3">The sequence shown here is derived from an EMBL/GenBank/DDBJ whole genome shotgun (WGS) entry which is preliminary data.</text>
</comment>
<comment type="function">
    <text evidence="2">One of several proteins that assist in the late maturation steps of the functional core of the 30S ribosomal subunit. Associates with free 30S ribosomal subunits (but not with 30S subunits that are part of 70S ribosomes or polysomes). Required for efficient processing of 16S rRNA. May interact with the 5'-terminal helix region of 16S rRNA.</text>
</comment>
<comment type="subunit">
    <text evidence="2">Monomer. Binds 30S ribosomal subunits, but not 50S ribosomal subunits or 70S ribosomes.</text>
</comment>
<name>G9XI16_DESHA</name>
<dbReference type="InterPro" id="IPR015946">
    <property type="entry name" value="KH_dom-like_a/b"/>
</dbReference>
<keyword evidence="2" id="KW-0963">Cytoplasm</keyword>
<dbReference type="EMBL" id="AFZX01000014">
    <property type="protein sequence ID" value="EHL08735.1"/>
    <property type="molecule type" value="Genomic_DNA"/>
</dbReference>
<accession>G9XI16</accession>
<comment type="similarity">
    <text evidence="2">Belongs to the RbfA family.</text>
</comment>
<gene>
    <name evidence="2" type="primary">rbfA</name>
    <name evidence="3" type="ORF">HMPREF0322_00592</name>
</gene>
<sequence length="130" mass="14617">MEGDHMAKHRSNRLAETLKQEISQLIREELKDPRIGFVTVTSVEVADDLGNAKVYISVLGDSQQAKDSLDALKRAAGFVRSEIGKRVRLRHAPEIVFKYDTSIEHGAHIAQLLRGVKQEEEKDEGESHDQ</sequence>
<dbReference type="PANTHER" id="PTHR33515:SF1">
    <property type="entry name" value="RIBOSOME-BINDING FACTOR A, CHLOROPLASTIC-RELATED"/>
    <property type="match status" value="1"/>
</dbReference>
<proteinExistence type="inferred from homology"/>
<dbReference type="InterPro" id="IPR023799">
    <property type="entry name" value="RbfA_dom_sf"/>
</dbReference>
<dbReference type="AlphaFoldDB" id="G9XI16"/>
<dbReference type="NCBIfam" id="TIGR00082">
    <property type="entry name" value="rbfA"/>
    <property type="match status" value="1"/>
</dbReference>
<evidence type="ECO:0000313" key="3">
    <source>
        <dbReference type="EMBL" id="EHL08735.1"/>
    </source>
</evidence>
<dbReference type="Proteomes" id="UP000004416">
    <property type="component" value="Unassembled WGS sequence"/>
</dbReference>
<dbReference type="Pfam" id="PF02033">
    <property type="entry name" value="RBFA"/>
    <property type="match status" value="1"/>
</dbReference>
<dbReference type="PATRIC" id="fig|537010.4.peg.547"/>
<dbReference type="PANTHER" id="PTHR33515">
    <property type="entry name" value="RIBOSOME-BINDING FACTOR A, CHLOROPLASTIC-RELATED"/>
    <property type="match status" value="1"/>
</dbReference>
<dbReference type="SUPFAM" id="SSF89919">
    <property type="entry name" value="Ribosome-binding factor A, RbfA"/>
    <property type="match status" value="1"/>
</dbReference>
<dbReference type="GO" id="GO:0005829">
    <property type="term" value="C:cytosol"/>
    <property type="evidence" value="ECO:0007669"/>
    <property type="project" value="TreeGrafter"/>
</dbReference>
<reference evidence="3 4" key="1">
    <citation type="submission" date="2011-08" db="EMBL/GenBank/DDBJ databases">
        <authorList>
            <person name="Weinstock G."/>
            <person name="Sodergren E."/>
            <person name="Clifton S."/>
            <person name="Fulton L."/>
            <person name="Fulton B."/>
            <person name="Courtney L."/>
            <person name="Fronick C."/>
            <person name="Harrison M."/>
            <person name="Strong C."/>
            <person name="Farmer C."/>
            <person name="Delahaunty K."/>
            <person name="Markovic C."/>
            <person name="Hall O."/>
            <person name="Minx P."/>
            <person name="Tomlinson C."/>
            <person name="Mitreva M."/>
            <person name="Hou S."/>
            <person name="Chen J."/>
            <person name="Wollam A."/>
            <person name="Pepin K.H."/>
            <person name="Johnson M."/>
            <person name="Bhonagiri V."/>
            <person name="Zhang X."/>
            <person name="Suruliraj S."/>
            <person name="Warren W."/>
            <person name="Chinwalla A."/>
            <person name="Mardis E.R."/>
            <person name="Wilson R.K."/>
        </authorList>
    </citation>
    <scope>NUCLEOTIDE SEQUENCE [LARGE SCALE GENOMIC DNA]</scope>
    <source>
        <strain evidence="3 4">DP7</strain>
    </source>
</reference>
<comment type="subcellular location">
    <subcellularLocation>
        <location evidence="2">Cytoplasm</location>
    </subcellularLocation>
</comment>